<organism evidence="1 2">
    <name type="scientific">Popillia japonica</name>
    <name type="common">Japanese beetle</name>
    <dbReference type="NCBI Taxonomy" id="7064"/>
    <lineage>
        <taxon>Eukaryota</taxon>
        <taxon>Metazoa</taxon>
        <taxon>Ecdysozoa</taxon>
        <taxon>Arthropoda</taxon>
        <taxon>Hexapoda</taxon>
        <taxon>Insecta</taxon>
        <taxon>Pterygota</taxon>
        <taxon>Neoptera</taxon>
        <taxon>Endopterygota</taxon>
        <taxon>Coleoptera</taxon>
        <taxon>Polyphaga</taxon>
        <taxon>Scarabaeiformia</taxon>
        <taxon>Scarabaeidae</taxon>
        <taxon>Rutelinae</taxon>
        <taxon>Popillia</taxon>
    </lineage>
</organism>
<protein>
    <submittedName>
        <fullName evidence="1">Uncharacterized protein</fullName>
    </submittedName>
</protein>
<reference evidence="1 2" key="1">
    <citation type="journal article" date="2024" name="BMC Genomics">
        <title>De novo assembly and annotation of Popillia japonica's genome with initial clues to its potential as an invasive pest.</title>
        <authorList>
            <person name="Cucini C."/>
            <person name="Boschi S."/>
            <person name="Funari R."/>
            <person name="Cardaioli E."/>
            <person name="Iannotti N."/>
            <person name="Marturano G."/>
            <person name="Paoli F."/>
            <person name="Bruttini M."/>
            <person name="Carapelli A."/>
            <person name="Frati F."/>
            <person name="Nardi F."/>
        </authorList>
    </citation>
    <scope>NUCLEOTIDE SEQUENCE [LARGE SCALE GENOMIC DNA]</scope>
    <source>
        <strain evidence="1">DMR45628</strain>
    </source>
</reference>
<dbReference type="Proteomes" id="UP001458880">
    <property type="component" value="Unassembled WGS sequence"/>
</dbReference>
<evidence type="ECO:0000313" key="1">
    <source>
        <dbReference type="EMBL" id="KAK9727403.1"/>
    </source>
</evidence>
<dbReference type="EMBL" id="JASPKY010000179">
    <property type="protein sequence ID" value="KAK9727403.1"/>
    <property type="molecule type" value="Genomic_DNA"/>
</dbReference>
<evidence type="ECO:0000313" key="2">
    <source>
        <dbReference type="Proteomes" id="UP001458880"/>
    </source>
</evidence>
<name>A0AAW1L213_POPJA</name>
<proteinExistence type="predicted"/>
<accession>A0AAW1L213</accession>
<dbReference type="AlphaFoldDB" id="A0AAW1L213"/>
<sequence>MLEEAKSAKFANFFLGILKRAIVGGHDVPQAFLTRPSRTDCSDHDYSAKSFRISANDPLYPETFTKQNVQNNLENAVIKDVVLRMTQLTSGKHKSVTTSDFTFVKGSKQQLTSGKHKSVTTSDFTFVKGSKQQENHECLKEKFKERY</sequence>
<gene>
    <name evidence="1" type="ORF">QE152_g19174</name>
</gene>
<keyword evidence="2" id="KW-1185">Reference proteome</keyword>
<comment type="caution">
    <text evidence="1">The sequence shown here is derived from an EMBL/GenBank/DDBJ whole genome shotgun (WGS) entry which is preliminary data.</text>
</comment>